<feature type="region of interest" description="Disordered" evidence="4">
    <location>
        <begin position="204"/>
        <end position="223"/>
    </location>
</feature>
<comment type="similarity">
    <text evidence="1">Belongs to the plant acyltransferase family.</text>
</comment>
<evidence type="ECO:0000313" key="6">
    <source>
        <dbReference type="Proteomes" id="UP000250321"/>
    </source>
</evidence>
<protein>
    <submittedName>
        <fullName evidence="5">Shikimate O-hydroxycinnamoyltransferase</fullName>
    </submittedName>
</protein>
<dbReference type="FunFam" id="3.30.559.10:FF:000015">
    <property type="entry name" value="Spermidine hydroxycinnamoyl transferase"/>
    <property type="match status" value="1"/>
</dbReference>
<dbReference type="EMBL" id="PJQY01003733">
    <property type="protein sequence ID" value="PQM34909.1"/>
    <property type="molecule type" value="Genomic_DNA"/>
</dbReference>
<dbReference type="Proteomes" id="UP000250321">
    <property type="component" value="Unassembled WGS sequence"/>
</dbReference>
<dbReference type="Pfam" id="PF02458">
    <property type="entry name" value="Transferase"/>
    <property type="match status" value="1"/>
</dbReference>
<gene>
    <name evidence="5" type="ORF">Pyn_10526</name>
</gene>
<keyword evidence="3" id="KW-0012">Acyltransferase</keyword>
<evidence type="ECO:0000256" key="2">
    <source>
        <dbReference type="ARBA" id="ARBA00022679"/>
    </source>
</evidence>
<dbReference type="PANTHER" id="PTHR31642">
    <property type="entry name" value="TRICHOTHECENE 3-O-ACETYLTRANSFERASE"/>
    <property type="match status" value="1"/>
</dbReference>
<proteinExistence type="inferred from homology"/>
<evidence type="ECO:0000256" key="1">
    <source>
        <dbReference type="ARBA" id="ARBA00009861"/>
    </source>
</evidence>
<dbReference type="STRING" id="2094558.A0A314UJC3"/>
<feature type="compositionally biased region" description="Polar residues" evidence="4">
    <location>
        <begin position="212"/>
        <end position="223"/>
    </location>
</feature>
<keyword evidence="2 5" id="KW-0808">Transferase</keyword>
<name>A0A314UJC3_PRUYE</name>
<dbReference type="AlphaFoldDB" id="A0A314UJC3"/>
<comment type="caution">
    <text evidence="5">The sequence shown here is derived from an EMBL/GenBank/DDBJ whole genome shotgun (WGS) entry which is preliminary data.</text>
</comment>
<dbReference type="Gene3D" id="3.30.559.10">
    <property type="entry name" value="Chloramphenicol acetyltransferase-like domain"/>
    <property type="match status" value="2"/>
</dbReference>
<evidence type="ECO:0000256" key="3">
    <source>
        <dbReference type="ARBA" id="ARBA00023315"/>
    </source>
</evidence>
<dbReference type="GO" id="GO:0016747">
    <property type="term" value="F:acyltransferase activity, transferring groups other than amino-acyl groups"/>
    <property type="evidence" value="ECO:0007669"/>
    <property type="project" value="TreeGrafter"/>
</dbReference>
<accession>A0A314UJC3</accession>
<dbReference type="InterPro" id="IPR050317">
    <property type="entry name" value="Plant_Fungal_Acyltransferase"/>
</dbReference>
<keyword evidence="6" id="KW-1185">Reference proteome</keyword>
<sequence>MAEKVMVSIMESTMVRPAEESTPRGSLWLSNSDLAFPPFHTSSVYFYKSSGEHNFFDKGVLKQALGKALVPFYPMAGRFKLNDQNGRVEIDCNAEGVVFVVAESSSAVDDFGDFAPTPDFLTLIPTIDYSGGISSYPILVLQITYFKCGGVSLGVGMEHRVADGVSGLHFVNTWSDIARGDLSNIKPPFMDRTLLRARDPPQPAFPHIEYQPSPQMKPSDNLKSTSNITTSIFKLTREQLNILKDKSKEDGGNNINTINYSSFETLAGHIWRCACKARKLPDDQDSKLLIATDARSRLQPPLPPHFFGNAVFRTTPIAVAGDLQSKPTWYATSFVHDALVRMDDDYFRSVLDYLELHNPCLSELITGPPSICCPNLRINSWARLPIHDADFGWGRPIFMGPGAIPFDGMSFLLPSATNDGSLSLVISLKSEDMKLFSTLLYDI</sequence>
<dbReference type="PANTHER" id="PTHR31642:SF11">
    <property type="entry name" value="SHIKIMATE O-HYDROXYCINNAMOYLTRANSFERASE"/>
    <property type="match status" value="1"/>
</dbReference>
<evidence type="ECO:0000313" key="5">
    <source>
        <dbReference type="EMBL" id="PQM34909.1"/>
    </source>
</evidence>
<reference evidence="5 6" key="1">
    <citation type="submission" date="2018-02" db="EMBL/GenBank/DDBJ databases">
        <title>Draft genome of wild Prunus yedoensis var. nudiflora.</title>
        <authorList>
            <person name="Baek S."/>
            <person name="Kim J.-H."/>
            <person name="Choi K."/>
            <person name="Kim G.-B."/>
            <person name="Cho A."/>
            <person name="Jang H."/>
            <person name="Shin C.-H."/>
            <person name="Yu H.-J."/>
            <person name="Mun J.-H."/>
        </authorList>
    </citation>
    <scope>NUCLEOTIDE SEQUENCE [LARGE SCALE GENOMIC DNA]</scope>
    <source>
        <strain evidence="6">cv. Jeju island</strain>
        <tissue evidence="5">Leaf</tissue>
    </source>
</reference>
<organism evidence="5 6">
    <name type="scientific">Prunus yedoensis var. nudiflora</name>
    <dbReference type="NCBI Taxonomy" id="2094558"/>
    <lineage>
        <taxon>Eukaryota</taxon>
        <taxon>Viridiplantae</taxon>
        <taxon>Streptophyta</taxon>
        <taxon>Embryophyta</taxon>
        <taxon>Tracheophyta</taxon>
        <taxon>Spermatophyta</taxon>
        <taxon>Magnoliopsida</taxon>
        <taxon>eudicotyledons</taxon>
        <taxon>Gunneridae</taxon>
        <taxon>Pentapetalae</taxon>
        <taxon>rosids</taxon>
        <taxon>fabids</taxon>
        <taxon>Rosales</taxon>
        <taxon>Rosaceae</taxon>
        <taxon>Amygdaloideae</taxon>
        <taxon>Amygdaleae</taxon>
        <taxon>Prunus</taxon>
    </lineage>
</organism>
<dbReference type="OrthoDB" id="1143902at2759"/>
<dbReference type="InterPro" id="IPR023213">
    <property type="entry name" value="CAT-like_dom_sf"/>
</dbReference>
<dbReference type="FunFam" id="3.30.559.10:FF:000008">
    <property type="entry name" value="Tryptamine hydroxycinnamoyl transferase"/>
    <property type="match status" value="1"/>
</dbReference>
<evidence type="ECO:0000256" key="4">
    <source>
        <dbReference type="SAM" id="MobiDB-lite"/>
    </source>
</evidence>